<dbReference type="RefSeq" id="XP_008282395.1">
    <property type="nucleotide sequence ID" value="XM_008284173.1"/>
</dbReference>
<dbReference type="GeneID" id="103359003"/>
<dbReference type="PANTHER" id="PTHR45701">
    <property type="entry name" value="SYNAPTOBREVIN FAMILY MEMBER"/>
    <property type="match status" value="1"/>
</dbReference>
<dbReference type="InterPro" id="IPR042855">
    <property type="entry name" value="V_SNARE_CC"/>
</dbReference>
<proteinExistence type="inferred from homology"/>
<dbReference type="GO" id="GO:0016192">
    <property type="term" value="P:vesicle-mediated transport"/>
    <property type="evidence" value="ECO:0007669"/>
    <property type="project" value="InterPro"/>
</dbReference>
<feature type="transmembrane region" description="Helical" evidence="4">
    <location>
        <begin position="80"/>
        <end position="103"/>
    </location>
</feature>
<dbReference type="GO" id="GO:0016020">
    <property type="term" value="C:membrane"/>
    <property type="evidence" value="ECO:0007669"/>
    <property type="project" value="InterPro"/>
</dbReference>
<dbReference type="InterPro" id="IPR001388">
    <property type="entry name" value="Synaptobrevin-like"/>
</dbReference>
<feature type="domain" description="V-SNARE coiled-coil homology" evidence="5">
    <location>
        <begin position="16"/>
        <end position="76"/>
    </location>
</feature>
<evidence type="ECO:0000256" key="1">
    <source>
        <dbReference type="ARBA" id="ARBA00008025"/>
    </source>
</evidence>
<dbReference type="Gene3D" id="1.20.5.110">
    <property type="match status" value="1"/>
</dbReference>
<evidence type="ECO:0000256" key="2">
    <source>
        <dbReference type="ARBA" id="ARBA00046280"/>
    </source>
</evidence>
<dbReference type="AlphaFoldDB" id="A0A9Y4JU53"/>
<dbReference type="GO" id="GO:0012505">
    <property type="term" value="C:endomembrane system"/>
    <property type="evidence" value="ECO:0007669"/>
    <property type="project" value="UniProtKB-SubCell"/>
</dbReference>
<dbReference type="Proteomes" id="UP000694891">
    <property type="component" value="Unplaced"/>
</dbReference>
<name>A0A9Y4JU53_9TELE</name>
<dbReference type="SUPFAM" id="SSF58038">
    <property type="entry name" value="SNARE fusion complex"/>
    <property type="match status" value="1"/>
</dbReference>
<evidence type="ECO:0000313" key="7">
    <source>
        <dbReference type="RefSeq" id="XP_008282395.1"/>
    </source>
</evidence>
<evidence type="ECO:0000313" key="6">
    <source>
        <dbReference type="Proteomes" id="UP000694891"/>
    </source>
</evidence>
<reference evidence="7" key="1">
    <citation type="submission" date="2025-08" db="UniProtKB">
        <authorList>
            <consortium name="RefSeq"/>
        </authorList>
    </citation>
    <scope>IDENTIFICATION</scope>
</reference>
<keyword evidence="4" id="KW-0472">Membrane</keyword>
<dbReference type="PROSITE" id="PS50892">
    <property type="entry name" value="V_SNARE"/>
    <property type="match status" value="1"/>
</dbReference>
<keyword evidence="3" id="KW-0175">Coiled coil</keyword>
<keyword evidence="6" id="KW-1185">Reference proteome</keyword>
<dbReference type="InterPro" id="IPR016444">
    <property type="entry name" value="Synaptobrevin/VAMP"/>
</dbReference>
<sequence length="119" mass="13125">MQKQEGLSAEPVPRDKLSVINDEVDKVSKIMKSNVEKMLDHQLKAENLLTISEELTIASQNLDRTTKQVEKSYRGKNVKLIIFIVVIVLVIVLIVVLLATGVIPVSAPLPPVVTNTTKP</sequence>
<organism evidence="6 7">
    <name type="scientific">Stegastes partitus</name>
    <name type="common">bicolor damselfish</name>
    <dbReference type="NCBI Taxonomy" id="144197"/>
    <lineage>
        <taxon>Eukaryota</taxon>
        <taxon>Metazoa</taxon>
        <taxon>Chordata</taxon>
        <taxon>Craniata</taxon>
        <taxon>Vertebrata</taxon>
        <taxon>Euteleostomi</taxon>
        <taxon>Actinopterygii</taxon>
        <taxon>Neopterygii</taxon>
        <taxon>Teleostei</taxon>
        <taxon>Neoteleostei</taxon>
        <taxon>Acanthomorphata</taxon>
        <taxon>Ovalentaria</taxon>
        <taxon>Pomacentridae</taxon>
        <taxon>Stegastes</taxon>
    </lineage>
</organism>
<dbReference type="PRINTS" id="PR00219">
    <property type="entry name" value="SYNAPTOBREVN"/>
</dbReference>
<evidence type="ECO:0000256" key="4">
    <source>
        <dbReference type="SAM" id="Phobius"/>
    </source>
</evidence>
<evidence type="ECO:0000259" key="5">
    <source>
        <dbReference type="PROSITE" id="PS50892"/>
    </source>
</evidence>
<gene>
    <name evidence="7" type="primary">LOC103359003</name>
</gene>
<comment type="similarity">
    <text evidence="1">Belongs to the synaptobrevin family.</text>
</comment>
<evidence type="ECO:0000256" key="3">
    <source>
        <dbReference type="PROSITE-ProRule" id="PRU00290"/>
    </source>
</evidence>
<keyword evidence="4" id="KW-0812">Transmembrane</keyword>
<comment type="subcellular location">
    <subcellularLocation>
        <location evidence="2">Endomembrane system</location>
        <topology evidence="2">Single-pass type IV membrane protein</topology>
    </subcellularLocation>
</comment>
<accession>A0A9Y4JU53</accession>
<keyword evidence="4" id="KW-1133">Transmembrane helix</keyword>
<protein>
    <submittedName>
        <fullName evidence="7">Vesicle-associated membrane protein 8-like isoform X1</fullName>
    </submittedName>
</protein>
<dbReference type="Pfam" id="PF00957">
    <property type="entry name" value="Synaptobrevin"/>
    <property type="match status" value="1"/>
</dbReference>